<dbReference type="WBParaSite" id="ES5_v2.g29811.t1">
    <property type="protein sequence ID" value="ES5_v2.g29811.t1"/>
    <property type="gene ID" value="ES5_v2.g29811"/>
</dbReference>
<evidence type="ECO:0000313" key="1">
    <source>
        <dbReference type="Proteomes" id="UP000887579"/>
    </source>
</evidence>
<evidence type="ECO:0000313" key="2">
    <source>
        <dbReference type="WBParaSite" id="ES5_v2.g29811.t1"/>
    </source>
</evidence>
<dbReference type="Proteomes" id="UP000887579">
    <property type="component" value="Unplaced"/>
</dbReference>
<protein>
    <submittedName>
        <fullName evidence="2">Uncharacterized protein</fullName>
    </submittedName>
</protein>
<sequence length="72" mass="7625">MVNNAASEQKCVCCDTPKEGGSGNAAPQPAFKPTQFKPVSSSEESSSDESSEEEEEESDKEVEPISTKAINS</sequence>
<reference evidence="2" key="1">
    <citation type="submission" date="2022-11" db="UniProtKB">
        <authorList>
            <consortium name="WormBaseParasite"/>
        </authorList>
    </citation>
    <scope>IDENTIFICATION</scope>
</reference>
<accession>A0AC34GJG5</accession>
<proteinExistence type="predicted"/>
<organism evidence="1 2">
    <name type="scientific">Panagrolaimus sp. ES5</name>
    <dbReference type="NCBI Taxonomy" id="591445"/>
    <lineage>
        <taxon>Eukaryota</taxon>
        <taxon>Metazoa</taxon>
        <taxon>Ecdysozoa</taxon>
        <taxon>Nematoda</taxon>
        <taxon>Chromadorea</taxon>
        <taxon>Rhabditida</taxon>
        <taxon>Tylenchina</taxon>
        <taxon>Panagrolaimomorpha</taxon>
        <taxon>Panagrolaimoidea</taxon>
        <taxon>Panagrolaimidae</taxon>
        <taxon>Panagrolaimus</taxon>
    </lineage>
</organism>
<name>A0AC34GJG5_9BILA</name>